<dbReference type="AlphaFoldDB" id="A0A806K2F2"/>
<proteinExistence type="predicted"/>
<accession>A0A806K2F2</accession>
<name>A0A806K2F2_9BACT</name>
<dbReference type="EMBL" id="JQ844280">
    <property type="protein sequence ID" value="AGS54218.1"/>
    <property type="molecule type" value="Genomic_DNA"/>
</dbReference>
<organism evidence="1">
    <name type="scientific">uncultured bacterium contig00107</name>
    <dbReference type="NCBI Taxonomy" id="1181573"/>
    <lineage>
        <taxon>Bacteria</taxon>
        <taxon>environmental samples</taxon>
    </lineage>
</organism>
<protein>
    <submittedName>
        <fullName evidence="1">Uncharacterized protein</fullName>
    </submittedName>
</protein>
<evidence type="ECO:0000313" key="1">
    <source>
        <dbReference type="EMBL" id="AGS54218.1"/>
    </source>
</evidence>
<reference evidence="1" key="1">
    <citation type="submission" date="2012-03" db="EMBL/GenBank/DDBJ databases">
        <title>Functional metagenomics reveals considerable lignocellulase gene clusters in the gut microbiome of a wood-feeding higher termite.</title>
        <authorList>
            <person name="Liu N."/>
        </authorList>
    </citation>
    <scope>NUCLEOTIDE SEQUENCE</scope>
</reference>
<sequence length="86" mass="9231">MTIINTGHDTVAARAPDGTEYVAIPNYEDKAICVYKVKSGEAAKITGFDALPHGAVMAEEISMHDCKDAAAVRAKCERLIASIHRT</sequence>